<evidence type="ECO:0000313" key="9">
    <source>
        <dbReference type="Proteomes" id="UP000256873"/>
    </source>
</evidence>
<dbReference type="PANTHER" id="PTHR38039:SF1">
    <property type="entry name" value="TOXIN YOEB"/>
    <property type="match status" value="1"/>
</dbReference>
<accession>A0A3E0KXX5</accession>
<dbReference type="AlphaFoldDB" id="A0A3E0KXX5"/>
<name>A0A3E0KXX5_9CHRO</name>
<comment type="caution">
    <text evidence="8">The sequence shown here is derived from an EMBL/GenBank/DDBJ whole genome shotgun (WGS) entry which is preliminary data.</text>
</comment>
<dbReference type="GO" id="GO:0004519">
    <property type="term" value="F:endonuclease activity"/>
    <property type="evidence" value="ECO:0007669"/>
    <property type="project" value="UniProtKB-KW"/>
</dbReference>
<evidence type="ECO:0000256" key="7">
    <source>
        <dbReference type="ARBA" id="ARBA00050056"/>
    </source>
</evidence>
<dbReference type="NCBIfam" id="TIGR02116">
    <property type="entry name" value="toxin_Txe_YoeB"/>
    <property type="match status" value="1"/>
</dbReference>
<keyword evidence="2" id="KW-1277">Toxin-antitoxin system</keyword>
<keyword evidence="3" id="KW-0540">Nuclease</keyword>
<keyword evidence="4" id="KW-0255">Endonuclease</keyword>
<protein>
    <recommendedName>
        <fullName evidence="7">Endoribonuclease YoeB</fullName>
    </recommendedName>
    <alternativeName>
        <fullName evidence="6">Putative mRNA interferase YoeB</fullName>
    </alternativeName>
</protein>
<evidence type="ECO:0000256" key="6">
    <source>
        <dbReference type="ARBA" id="ARBA00030388"/>
    </source>
</evidence>
<gene>
    <name evidence="8" type="ORF">DWQ54_20795</name>
</gene>
<dbReference type="GO" id="GO:0016787">
    <property type="term" value="F:hydrolase activity"/>
    <property type="evidence" value="ECO:0007669"/>
    <property type="project" value="UniProtKB-KW"/>
</dbReference>
<dbReference type="InterPro" id="IPR009614">
    <property type="entry name" value="YoeB_toxin"/>
</dbReference>
<evidence type="ECO:0000256" key="5">
    <source>
        <dbReference type="ARBA" id="ARBA00022801"/>
    </source>
</evidence>
<dbReference type="GO" id="GO:0006401">
    <property type="term" value="P:RNA catabolic process"/>
    <property type="evidence" value="ECO:0007669"/>
    <property type="project" value="InterPro"/>
</dbReference>
<proteinExistence type="inferred from homology"/>
<organism evidence="8 9">
    <name type="scientific">Microcystis flos-aquae TF09</name>
    <dbReference type="NCBI Taxonomy" id="2060473"/>
    <lineage>
        <taxon>Bacteria</taxon>
        <taxon>Bacillati</taxon>
        <taxon>Cyanobacteriota</taxon>
        <taxon>Cyanophyceae</taxon>
        <taxon>Oscillatoriophycideae</taxon>
        <taxon>Chroococcales</taxon>
        <taxon>Microcystaceae</taxon>
        <taxon>Microcystis</taxon>
    </lineage>
</organism>
<evidence type="ECO:0000256" key="4">
    <source>
        <dbReference type="ARBA" id="ARBA00022759"/>
    </source>
</evidence>
<dbReference type="PANTHER" id="PTHR38039">
    <property type="entry name" value="TOXIN YOEB"/>
    <property type="match status" value="1"/>
</dbReference>
<evidence type="ECO:0000256" key="3">
    <source>
        <dbReference type="ARBA" id="ARBA00022722"/>
    </source>
</evidence>
<dbReference type="EMBL" id="QQWC01000006">
    <property type="protein sequence ID" value="REJ39772.1"/>
    <property type="molecule type" value="Genomic_DNA"/>
</dbReference>
<dbReference type="InterPro" id="IPR035093">
    <property type="entry name" value="RelE/ParE_toxin_dom_sf"/>
</dbReference>
<dbReference type="Pfam" id="PF06769">
    <property type="entry name" value="YoeB_toxin"/>
    <property type="match status" value="1"/>
</dbReference>
<dbReference type="Proteomes" id="UP000256873">
    <property type="component" value="Unassembled WGS sequence"/>
</dbReference>
<keyword evidence="5" id="KW-0378">Hydrolase</keyword>
<dbReference type="Gene3D" id="3.30.2310.20">
    <property type="entry name" value="RelE-like"/>
    <property type="match status" value="1"/>
</dbReference>
<dbReference type="SUPFAM" id="SSF143011">
    <property type="entry name" value="RelE-like"/>
    <property type="match status" value="1"/>
</dbReference>
<comment type="similarity">
    <text evidence="1">Belongs to the YoeB family.</text>
</comment>
<evidence type="ECO:0000256" key="2">
    <source>
        <dbReference type="ARBA" id="ARBA00022649"/>
    </source>
</evidence>
<evidence type="ECO:0000313" key="8">
    <source>
        <dbReference type="EMBL" id="REJ39772.1"/>
    </source>
</evidence>
<dbReference type="GO" id="GO:0045892">
    <property type="term" value="P:negative regulation of DNA-templated transcription"/>
    <property type="evidence" value="ECO:0007669"/>
    <property type="project" value="TreeGrafter"/>
</dbReference>
<evidence type="ECO:0000256" key="1">
    <source>
        <dbReference type="ARBA" id="ARBA00008172"/>
    </source>
</evidence>
<reference evidence="8 9" key="1">
    <citation type="submission" date="2017-10" db="EMBL/GenBank/DDBJ databases">
        <title>A large-scale comparative metagenomic study reveals the eutrophication-driven functional interactions in six Microcystis-epibionts communities.</title>
        <authorList>
            <person name="Li Q."/>
            <person name="Lin F."/>
        </authorList>
    </citation>
    <scope>NUCLEOTIDE SEQUENCE [LARGE SCALE GENOMIC DNA]</scope>
    <source>
        <strain evidence="8">TF09</strain>
    </source>
</reference>
<sequence length="100" mass="12156">MSKKKPQKSETEIVRVCPEFAPQFREDLRWWARNNPQIWERLWDLIEAILAEPFSGIGKPEPLKHLGSNLWSRRINLEHRLVYQVENNRILFLQARYHYE</sequence>